<dbReference type="EMBL" id="JABBWG010000037">
    <property type="protein sequence ID" value="KAG1808581.1"/>
    <property type="molecule type" value="Genomic_DNA"/>
</dbReference>
<dbReference type="Proteomes" id="UP000807769">
    <property type="component" value="Unassembled WGS sequence"/>
</dbReference>
<keyword evidence="2" id="KW-1185">Reference proteome</keyword>
<dbReference type="AlphaFoldDB" id="A0A9P7E1B3"/>
<proteinExistence type="predicted"/>
<accession>A0A9P7E1B3</accession>
<gene>
    <name evidence="1" type="ORF">BJ212DRAFT_636879</name>
</gene>
<dbReference type="GeneID" id="64637728"/>
<organism evidence="1 2">
    <name type="scientific">Suillus subaureus</name>
    <dbReference type="NCBI Taxonomy" id="48587"/>
    <lineage>
        <taxon>Eukaryota</taxon>
        <taxon>Fungi</taxon>
        <taxon>Dikarya</taxon>
        <taxon>Basidiomycota</taxon>
        <taxon>Agaricomycotina</taxon>
        <taxon>Agaricomycetes</taxon>
        <taxon>Agaricomycetidae</taxon>
        <taxon>Boletales</taxon>
        <taxon>Suillineae</taxon>
        <taxon>Suillaceae</taxon>
        <taxon>Suillus</taxon>
    </lineage>
</organism>
<evidence type="ECO:0000313" key="1">
    <source>
        <dbReference type="EMBL" id="KAG1808581.1"/>
    </source>
</evidence>
<comment type="caution">
    <text evidence="1">The sequence shown here is derived from an EMBL/GenBank/DDBJ whole genome shotgun (WGS) entry which is preliminary data.</text>
</comment>
<evidence type="ECO:0000313" key="2">
    <source>
        <dbReference type="Proteomes" id="UP000807769"/>
    </source>
</evidence>
<protein>
    <submittedName>
        <fullName evidence="1">Uncharacterized protein</fullName>
    </submittedName>
</protein>
<dbReference type="RefSeq" id="XP_041188674.1">
    <property type="nucleotide sequence ID" value="XM_041343712.1"/>
</dbReference>
<reference evidence="1" key="1">
    <citation type="journal article" date="2020" name="New Phytol.">
        <title>Comparative genomics reveals dynamic genome evolution in host specialist ectomycorrhizal fungi.</title>
        <authorList>
            <person name="Lofgren L.A."/>
            <person name="Nguyen N.H."/>
            <person name="Vilgalys R."/>
            <person name="Ruytinx J."/>
            <person name="Liao H.L."/>
            <person name="Branco S."/>
            <person name="Kuo A."/>
            <person name="LaButti K."/>
            <person name="Lipzen A."/>
            <person name="Andreopoulos W."/>
            <person name="Pangilinan J."/>
            <person name="Riley R."/>
            <person name="Hundley H."/>
            <person name="Na H."/>
            <person name="Barry K."/>
            <person name="Grigoriev I.V."/>
            <person name="Stajich J.E."/>
            <person name="Kennedy P.G."/>
        </authorList>
    </citation>
    <scope>NUCLEOTIDE SEQUENCE</scope>
    <source>
        <strain evidence="1">MN1</strain>
    </source>
</reference>
<name>A0A9P7E1B3_9AGAM</name>
<sequence>MENTAITHRINQGNVSFSLTRHFSRYSPHKDPLDLSSASLTINPPYHKLSDLRTRNTYLFMQLHDDSFRPYDLPGFDTGMDRGDPPIHPLYPPCSHCSQGSMNQCKEAACPILEMTSQVH</sequence>